<dbReference type="EMBL" id="JAPEQV010000002">
    <property type="protein sequence ID" value="MDF2311660.1"/>
    <property type="molecule type" value="Genomic_DNA"/>
</dbReference>
<dbReference type="EMBL" id="JAVLAO010000001">
    <property type="protein sequence ID" value="MDT7038317.1"/>
    <property type="molecule type" value="Genomic_DNA"/>
</dbReference>
<evidence type="ECO:0000256" key="1">
    <source>
        <dbReference type="ARBA" id="ARBA00023015"/>
    </source>
</evidence>
<gene>
    <name evidence="5" type="ORF">OOJ94_02355</name>
    <name evidence="6" type="ORF">RI536_02665</name>
    <name evidence="7" type="ORF">RI555_04725</name>
</gene>
<reference evidence="5" key="1">
    <citation type="submission" date="2022-11" db="EMBL/GenBank/DDBJ databases">
        <authorList>
            <person name="Wang Z."/>
        </authorList>
    </citation>
    <scope>NUCLEOTIDE SEQUENCE</scope>
    <source>
        <strain evidence="5">P2000</strain>
    </source>
</reference>
<dbReference type="SMART" id="SM00345">
    <property type="entry name" value="HTH_GNTR"/>
    <property type="match status" value="1"/>
</dbReference>
<protein>
    <submittedName>
        <fullName evidence="7">GntR family transcriptional regulator</fullName>
    </submittedName>
</protein>
<dbReference type="Proteomes" id="UP001267003">
    <property type="component" value="Unassembled WGS sequence"/>
</dbReference>
<feature type="domain" description="HTH gntR-type" evidence="4">
    <location>
        <begin position="7"/>
        <end position="75"/>
    </location>
</feature>
<evidence type="ECO:0000313" key="8">
    <source>
        <dbReference type="Proteomes" id="UP001263852"/>
    </source>
</evidence>
<evidence type="ECO:0000313" key="7">
    <source>
        <dbReference type="EMBL" id="MDT7038317.1"/>
    </source>
</evidence>
<dbReference type="GeneID" id="49394743"/>
<proteinExistence type="predicted"/>
<dbReference type="PROSITE" id="PS50949">
    <property type="entry name" value="HTH_GNTR"/>
    <property type="match status" value="1"/>
</dbReference>
<keyword evidence="3" id="KW-0804">Transcription</keyword>
<evidence type="ECO:0000256" key="3">
    <source>
        <dbReference type="ARBA" id="ARBA00023163"/>
    </source>
</evidence>
<evidence type="ECO:0000256" key="2">
    <source>
        <dbReference type="ARBA" id="ARBA00023125"/>
    </source>
</evidence>
<dbReference type="Proteomes" id="UP001151834">
    <property type="component" value="Unassembled WGS sequence"/>
</dbReference>
<name>A0A2I0Z6P6_LACPE</name>
<dbReference type="InterPro" id="IPR000524">
    <property type="entry name" value="Tscrpt_reg_HTH_GntR"/>
</dbReference>
<dbReference type="RefSeq" id="WP_050339579.1">
    <property type="nucleotide sequence ID" value="NZ_BJZC01000019.1"/>
</dbReference>
<dbReference type="PANTHER" id="PTHR38445">
    <property type="entry name" value="HTH-TYPE TRANSCRIPTIONAL REPRESSOR YTRA"/>
    <property type="match status" value="1"/>
</dbReference>
<reference evidence="5" key="2">
    <citation type="journal article" date="2023" name="Front Nutr">
        <title>Lactiplantibacillus pentosus P2020 protects the hyperuricemia and renal inflammation in mice.</title>
        <authorList>
            <person name="Wang Z."/>
            <person name="Song L."/>
            <person name="Li X."/>
            <person name="Xiao Y."/>
            <person name="Huang Y."/>
            <person name="Zhang Y."/>
            <person name="Li J."/>
            <person name="Li M."/>
            <person name="Ren Z."/>
        </authorList>
    </citation>
    <scope>NUCLEOTIDE SEQUENCE</scope>
    <source>
        <strain evidence="5">P2000</strain>
    </source>
</reference>
<dbReference type="EMBL" id="JAVLAQ010000001">
    <property type="protein sequence ID" value="MDT6989007.1"/>
    <property type="molecule type" value="Genomic_DNA"/>
</dbReference>
<dbReference type="KEGG" id="lpg:BB562_04600"/>
<dbReference type="PANTHER" id="PTHR38445:SF6">
    <property type="entry name" value="GNTR-FAMILY TRANSCRIPTIONAL REGULATOR"/>
    <property type="match status" value="1"/>
</dbReference>
<dbReference type="InterPro" id="IPR036388">
    <property type="entry name" value="WH-like_DNA-bd_sf"/>
</dbReference>
<keyword evidence="2" id="KW-0238">DNA-binding</keyword>
<evidence type="ECO:0000313" key="5">
    <source>
        <dbReference type="EMBL" id="MDF2311660.1"/>
    </source>
</evidence>
<dbReference type="Gene3D" id="1.10.10.10">
    <property type="entry name" value="Winged helix-like DNA-binding domain superfamily/Winged helix DNA-binding domain"/>
    <property type="match status" value="1"/>
</dbReference>
<reference evidence="7" key="3">
    <citation type="submission" date="2023-08" db="EMBL/GenBank/DDBJ databases">
        <authorList>
            <person name="Page C.A."/>
            <person name="Perez-Diaz I.M."/>
        </authorList>
    </citation>
    <scope>NUCLEOTIDE SEQUENCE</scope>
    <source>
        <strain evidence="7">1.8.9</strain>
        <strain evidence="6">7.8.46</strain>
    </source>
</reference>
<accession>A0A2I0Z6P6</accession>
<dbReference type="AlphaFoldDB" id="A0A2I0Z6P6"/>
<keyword evidence="1" id="KW-0805">Transcription regulation</keyword>
<sequence>MKFDDKVPIYYQIKQHMYHEMIDGSLPPGAKLPAVRQLAVDLTVNVNTVQRALSEMIAEGTLTSQRGKGNFVTDDPEKIARLQSELVTEQLALAYQQLHALNLNDADIIQRMQRYIEQREDDANGNIDA</sequence>
<dbReference type="GO" id="GO:0003677">
    <property type="term" value="F:DNA binding"/>
    <property type="evidence" value="ECO:0007669"/>
    <property type="project" value="UniProtKB-KW"/>
</dbReference>
<dbReference type="Proteomes" id="UP001263852">
    <property type="component" value="Unassembled WGS sequence"/>
</dbReference>
<dbReference type="InterPro" id="IPR036390">
    <property type="entry name" value="WH_DNA-bd_sf"/>
</dbReference>
<comment type="caution">
    <text evidence="7">The sequence shown here is derived from an EMBL/GenBank/DDBJ whole genome shotgun (WGS) entry which is preliminary data.</text>
</comment>
<dbReference type="GO" id="GO:0003700">
    <property type="term" value="F:DNA-binding transcription factor activity"/>
    <property type="evidence" value="ECO:0007669"/>
    <property type="project" value="InterPro"/>
</dbReference>
<dbReference type="OrthoDB" id="362473at2"/>
<evidence type="ECO:0000259" key="4">
    <source>
        <dbReference type="PROSITE" id="PS50949"/>
    </source>
</evidence>
<dbReference type="Pfam" id="PF00392">
    <property type="entry name" value="GntR"/>
    <property type="match status" value="1"/>
</dbReference>
<dbReference type="SUPFAM" id="SSF46785">
    <property type="entry name" value="Winged helix' DNA-binding domain"/>
    <property type="match status" value="1"/>
</dbReference>
<dbReference type="CDD" id="cd07377">
    <property type="entry name" value="WHTH_GntR"/>
    <property type="match status" value="1"/>
</dbReference>
<organism evidence="7 8">
    <name type="scientific">Lactiplantibacillus pentosus</name>
    <name type="common">Lactobacillus pentosus</name>
    <dbReference type="NCBI Taxonomy" id="1589"/>
    <lineage>
        <taxon>Bacteria</taxon>
        <taxon>Bacillati</taxon>
        <taxon>Bacillota</taxon>
        <taxon>Bacilli</taxon>
        <taxon>Lactobacillales</taxon>
        <taxon>Lactobacillaceae</taxon>
        <taxon>Lactiplantibacillus</taxon>
    </lineage>
</organism>
<evidence type="ECO:0000313" key="6">
    <source>
        <dbReference type="EMBL" id="MDT6989007.1"/>
    </source>
</evidence>